<name>A0A1H3H2W9_9PROT</name>
<dbReference type="EMBL" id="FNOY01000018">
    <property type="protein sequence ID" value="SDY09727.1"/>
    <property type="molecule type" value="Genomic_DNA"/>
</dbReference>
<gene>
    <name evidence="1" type="ORF">SAMN05421881_10184</name>
</gene>
<evidence type="ECO:0000313" key="1">
    <source>
        <dbReference type="EMBL" id="SDY09727.1"/>
    </source>
</evidence>
<proteinExistence type="predicted"/>
<dbReference type="STRING" id="44576.SAMN05421881_10184"/>
<reference evidence="1 2" key="1">
    <citation type="submission" date="2016-10" db="EMBL/GenBank/DDBJ databases">
        <authorList>
            <person name="de Groot N.N."/>
        </authorList>
    </citation>
    <scope>NUCLEOTIDE SEQUENCE [LARGE SCALE GENOMIC DNA]</scope>
    <source>
        <strain evidence="1 2">Nm1</strain>
    </source>
</reference>
<dbReference type="RefSeq" id="WP_090413310.1">
    <property type="nucleotide sequence ID" value="NZ_FNOY01000018.1"/>
</dbReference>
<protein>
    <submittedName>
        <fullName evidence="1">Uncharacterized protein</fullName>
    </submittedName>
</protein>
<dbReference type="AlphaFoldDB" id="A0A1H3H2W9"/>
<keyword evidence="2" id="KW-1185">Reference proteome</keyword>
<dbReference type="Proteomes" id="UP000198640">
    <property type="component" value="Unassembled WGS sequence"/>
</dbReference>
<sequence>MTDHLSQIRDLFGGEEGWEVGDFIHSFADPKQAILAWSVFFPEFEVVNGQVVLGPLLPEQRSQLEESQGSRESAGIVNSFRWREVPYLFSVRDSTNRRHDHHLAELMAMSWLLKLQMEFPGESWKTRVFSEEETGGVVGVGFENT</sequence>
<organism evidence="1 2">
    <name type="scientific">Nitrosomonas halophila</name>
    <dbReference type="NCBI Taxonomy" id="44576"/>
    <lineage>
        <taxon>Bacteria</taxon>
        <taxon>Pseudomonadati</taxon>
        <taxon>Pseudomonadota</taxon>
        <taxon>Betaproteobacteria</taxon>
        <taxon>Nitrosomonadales</taxon>
        <taxon>Nitrosomonadaceae</taxon>
        <taxon>Nitrosomonas</taxon>
    </lineage>
</organism>
<accession>A0A1H3H2W9</accession>
<evidence type="ECO:0000313" key="2">
    <source>
        <dbReference type="Proteomes" id="UP000198640"/>
    </source>
</evidence>